<organism evidence="3 4">
    <name type="scientific">Portibacter lacus</name>
    <dbReference type="NCBI Taxonomy" id="1099794"/>
    <lineage>
        <taxon>Bacteria</taxon>
        <taxon>Pseudomonadati</taxon>
        <taxon>Bacteroidota</taxon>
        <taxon>Saprospiria</taxon>
        <taxon>Saprospirales</taxon>
        <taxon>Haliscomenobacteraceae</taxon>
        <taxon>Portibacter</taxon>
    </lineage>
</organism>
<dbReference type="InterPro" id="IPR051045">
    <property type="entry name" value="TonB-dependent_transducer"/>
</dbReference>
<dbReference type="InterPro" id="IPR037682">
    <property type="entry name" value="TonB_C"/>
</dbReference>
<dbReference type="GO" id="GO:0098797">
    <property type="term" value="C:plasma membrane protein complex"/>
    <property type="evidence" value="ECO:0007669"/>
    <property type="project" value="TreeGrafter"/>
</dbReference>
<evidence type="ECO:0000313" key="3">
    <source>
        <dbReference type="EMBL" id="GLR16918.1"/>
    </source>
</evidence>
<dbReference type="RefSeq" id="WP_235290902.1">
    <property type="nucleotide sequence ID" value="NZ_BSOH01000007.1"/>
</dbReference>
<dbReference type="PROSITE" id="PS52015">
    <property type="entry name" value="TONB_CTD"/>
    <property type="match status" value="1"/>
</dbReference>
<keyword evidence="1" id="KW-0732">Signal</keyword>
<evidence type="ECO:0000259" key="2">
    <source>
        <dbReference type="PROSITE" id="PS52015"/>
    </source>
</evidence>
<name>A0AA37WDF7_9BACT</name>
<evidence type="ECO:0000256" key="1">
    <source>
        <dbReference type="SAM" id="SignalP"/>
    </source>
</evidence>
<dbReference type="AlphaFoldDB" id="A0AA37WDF7"/>
<dbReference type="Proteomes" id="UP001156666">
    <property type="component" value="Unassembled WGS sequence"/>
</dbReference>
<dbReference type="PROSITE" id="PS51257">
    <property type="entry name" value="PROKAR_LIPOPROTEIN"/>
    <property type="match status" value="1"/>
</dbReference>
<dbReference type="GO" id="GO:0055085">
    <property type="term" value="P:transmembrane transport"/>
    <property type="evidence" value="ECO:0007669"/>
    <property type="project" value="InterPro"/>
</dbReference>
<dbReference type="PANTHER" id="PTHR33446">
    <property type="entry name" value="PROTEIN TONB-RELATED"/>
    <property type="match status" value="1"/>
</dbReference>
<protein>
    <recommendedName>
        <fullName evidence="2">TonB C-terminal domain-containing protein</fullName>
    </recommendedName>
</protein>
<sequence length="185" mass="20575">MLIKKFNIGSLLPAIILSIAFTFASCDMEKKSSTEEVSMENDKIENAVSADNNKAMETKKAEEEAMIYTIADVDMQPLFSMECASMENPVECSNEKMLQFVKDNATFPREAINRNQDGFEQVIVVIEKDGSLSNMKYVASSKTKECDGCQKAAVDVVGMMENWKPAMKDGKPVAVQMTIPVRFES</sequence>
<proteinExistence type="predicted"/>
<accession>A0AA37WDF7</accession>
<comment type="caution">
    <text evidence="3">The sequence shown here is derived from an EMBL/GenBank/DDBJ whole genome shotgun (WGS) entry which is preliminary data.</text>
</comment>
<keyword evidence="4" id="KW-1185">Reference proteome</keyword>
<dbReference type="PANTHER" id="PTHR33446:SF2">
    <property type="entry name" value="PROTEIN TONB"/>
    <property type="match status" value="1"/>
</dbReference>
<evidence type="ECO:0000313" key="4">
    <source>
        <dbReference type="Proteomes" id="UP001156666"/>
    </source>
</evidence>
<dbReference type="Pfam" id="PF03544">
    <property type="entry name" value="TonB_C"/>
    <property type="match status" value="1"/>
</dbReference>
<dbReference type="GO" id="GO:0031992">
    <property type="term" value="F:energy transducer activity"/>
    <property type="evidence" value="ECO:0007669"/>
    <property type="project" value="TreeGrafter"/>
</dbReference>
<dbReference type="SUPFAM" id="SSF74653">
    <property type="entry name" value="TolA/TonB C-terminal domain"/>
    <property type="match status" value="1"/>
</dbReference>
<dbReference type="Gene3D" id="3.30.1150.10">
    <property type="match status" value="1"/>
</dbReference>
<reference evidence="3" key="1">
    <citation type="journal article" date="2014" name="Int. J. Syst. Evol. Microbiol.">
        <title>Complete genome sequence of Corynebacterium casei LMG S-19264T (=DSM 44701T), isolated from a smear-ripened cheese.</title>
        <authorList>
            <consortium name="US DOE Joint Genome Institute (JGI-PGF)"/>
            <person name="Walter F."/>
            <person name="Albersmeier A."/>
            <person name="Kalinowski J."/>
            <person name="Ruckert C."/>
        </authorList>
    </citation>
    <scope>NUCLEOTIDE SEQUENCE</scope>
    <source>
        <strain evidence="3">NBRC 108769</strain>
    </source>
</reference>
<reference evidence="3" key="2">
    <citation type="submission" date="2023-01" db="EMBL/GenBank/DDBJ databases">
        <title>Draft genome sequence of Portibacter lacus strain NBRC 108769.</title>
        <authorList>
            <person name="Sun Q."/>
            <person name="Mori K."/>
        </authorList>
    </citation>
    <scope>NUCLEOTIDE SEQUENCE</scope>
    <source>
        <strain evidence="3">NBRC 108769</strain>
    </source>
</reference>
<dbReference type="EMBL" id="BSOH01000007">
    <property type="protein sequence ID" value="GLR16918.1"/>
    <property type="molecule type" value="Genomic_DNA"/>
</dbReference>
<feature type="domain" description="TonB C-terminal" evidence="2">
    <location>
        <begin position="92"/>
        <end position="185"/>
    </location>
</feature>
<feature type="chain" id="PRO_5041382598" description="TonB C-terminal domain-containing protein" evidence="1">
    <location>
        <begin position="25"/>
        <end position="185"/>
    </location>
</feature>
<feature type="signal peptide" evidence="1">
    <location>
        <begin position="1"/>
        <end position="24"/>
    </location>
</feature>
<gene>
    <name evidence="3" type="ORF">GCM10007940_15330</name>
</gene>